<evidence type="ECO:0000313" key="5">
    <source>
        <dbReference type="Proteomes" id="UP000192761"/>
    </source>
</evidence>
<dbReference type="EMBL" id="FWXD01000015">
    <property type="protein sequence ID" value="SMC26965.1"/>
    <property type="molecule type" value="Genomic_DNA"/>
</dbReference>
<dbReference type="InterPro" id="IPR051331">
    <property type="entry name" value="Chorismate_mutase-related"/>
</dbReference>
<sequence length="104" mass="11796">MSEAAVSTEHPLAPLRSQIDEIDAQLLQLLARRFVLTDEVGHYKAQQGLPPVDAEREAAQMVRIAERATALQVDPQLAQQWFRLVIDRVVQRHREIADQQHPVA</sequence>
<dbReference type="InterPro" id="IPR036263">
    <property type="entry name" value="Chorismate_II_sf"/>
</dbReference>
<dbReference type="InterPro" id="IPR036979">
    <property type="entry name" value="CM_dom_sf"/>
</dbReference>
<dbReference type="EC" id="5.4.99.5" evidence="1"/>
<dbReference type="GO" id="GO:0046417">
    <property type="term" value="P:chorismate metabolic process"/>
    <property type="evidence" value="ECO:0007669"/>
    <property type="project" value="InterPro"/>
</dbReference>
<reference evidence="4 5" key="1">
    <citation type="submission" date="2017-04" db="EMBL/GenBank/DDBJ databases">
        <authorList>
            <person name="Afonso C.L."/>
            <person name="Miller P.J."/>
            <person name="Scott M.A."/>
            <person name="Spackman E."/>
            <person name="Goraichik I."/>
            <person name="Dimitrov K.M."/>
            <person name="Suarez D.L."/>
            <person name="Swayne D.E."/>
        </authorList>
    </citation>
    <scope>NUCLEOTIDE SEQUENCE [LARGE SCALE GENOMIC DNA]</scope>
    <source>
        <strain evidence="4 5">DSM 23236</strain>
    </source>
</reference>
<dbReference type="GO" id="GO:0004106">
    <property type="term" value="F:chorismate mutase activity"/>
    <property type="evidence" value="ECO:0007669"/>
    <property type="project" value="UniProtKB-EC"/>
</dbReference>
<dbReference type="Proteomes" id="UP000192761">
    <property type="component" value="Unassembled WGS sequence"/>
</dbReference>
<dbReference type="PANTHER" id="PTHR38041">
    <property type="entry name" value="CHORISMATE MUTASE"/>
    <property type="match status" value="1"/>
</dbReference>
<evidence type="ECO:0000313" key="4">
    <source>
        <dbReference type="EMBL" id="SMC26965.1"/>
    </source>
</evidence>
<dbReference type="OrthoDB" id="8591896at2"/>
<protein>
    <recommendedName>
        <fullName evidence="1">chorismate mutase</fullName>
        <ecNumber evidence="1">5.4.99.5</ecNumber>
    </recommendedName>
</protein>
<dbReference type="Gene3D" id="1.20.59.10">
    <property type="entry name" value="Chorismate mutase"/>
    <property type="match status" value="1"/>
</dbReference>
<organism evidence="4 5">
    <name type="scientific">Andreprevotia lacus DSM 23236</name>
    <dbReference type="NCBI Taxonomy" id="1121001"/>
    <lineage>
        <taxon>Bacteria</taxon>
        <taxon>Pseudomonadati</taxon>
        <taxon>Pseudomonadota</taxon>
        <taxon>Betaproteobacteria</taxon>
        <taxon>Neisseriales</taxon>
        <taxon>Chitinibacteraceae</taxon>
        <taxon>Andreprevotia</taxon>
    </lineage>
</organism>
<dbReference type="GO" id="GO:0009697">
    <property type="term" value="P:salicylic acid biosynthetic process"/>
    <property type="evidence" value="ECO:0007669"/>
    <property type="project" value="TreeGrafter"/>
</dbReference>
<dbReference type="SUPFAM" id="SSF48600">
    <property type="entry name" value="Chorismate mutase II"/>
    <property type="match status" value="1"/>
</dbReference>
<dbReference type="Pfam" id="PF01817">
    <property type="entry name" value="CM_2"/>
    <property type="match status" value="1"/>
</dbReference>
<proteinExistence type="predicted"/>
<keyword evidence="5" id="KW-1185">Reference proteome</keyword>
<dbReference type="SMART" id="SM00830">
    <property type="entry name" value="CM_2"/>
    <property type="match status" value="1"/>
</dbReference>
<dbReference type="PROSITE" id="PS51168">
    <property type="entry name" value="CHORISMATE_MUT_2"/>
    <property type="match status" value="1"/>
</dbReference>
<feature type="domain" description="Chorismate mutase" evidence="3">
    <location>
        <begin position="6"/>
        <end position="97"/>
    </location>
</feature>
<dbReference type="PANTHER" id="PTHR38041:SF1">
    <property type="entry name" value="CHORISMATE MUTASE"/>
    <property type="match status" value="1"/>
</dbReference>
<accession>A0A1W1XT02</accession>
<evidence type="ECO:0000256" key="1">
    <source>
        <dbReference type="ARBA" id="ARBA00012404"/>
    </source>
</evidence>
<name>A0A1W1XT02_9NEIS</name>
<evidence type="ECO:0000256" key="2">
    <source>
        <dbReference type="ARBA" id="ARBA00023235"/>
    </source>
</evidence>
<dbReference type="STRING" id="1121001.SAMN02745857_02668"/>
<gene>
    <name evidence="4" type="ORF">SAMN02745857_02668</name>
</gene>
<keyword evidence="2" id="KW-0413">Isomerase</keyword>
<evidence type="ECO:0000259" key="3">
    <source>
        <dbReference type="PROSITE" id="PS51168"/>
    </source>
</evidence>
<dbReference type="InterPro" id="IPR002701">
    <property type="entry name" value="CM_II_prokaryot"/>
</dbReference>
<dbReference type="RefSeq" id="WP_084091301.1">
    <property type="nucleotide sequence ID" value="NZ_FWXD01000015.1"/>
</dbReference>
<dbReference type="AlphaFoldDB" id="A0A1W1XT02"/>